<evidence type="ECO:0000313" key="15">
    <source>
        <dbReference type="Proteomes" id="UP001150925"/>
    </source>
</evidence>
<dbReference type="EMBL" id="JANBPY010002676">
    <property type="protein sequence ID" value="KAJ1954093.1"/>
    <property type="molecule type" value="Genomic_DNA"/>
</dbReference>
<feature type="coiled-coil region" evidence="10">
    <location>
        <begin position="242"/>
        <end position="276"/>
    </location>
</feature>
<feature type="non-terminal residue" evidence="14">
    <location>
        <position position="576"/>
    </location>
</feature>
<evidence type="ECO:0000256" key="5">
    <source>
        <dbReference type="ARBA" id="ARBA00022692"/>
    </source>
</evidence>
<evidence type="ECO:0000256" key="3">
    <source>
        <dbReference type="ARBA" id="ARBA00018691"/>
    </source>
</evidence>
<name>A0A9W8E0M7_9FUNG</name>
<dbReference type="Pfam" id="PF25398">
    <property type="entry name" value="CUX1_N"/>
    <property type="match status" value="1"/>
</dbReference>
<keyword evidence="7" id="KW-0333">Golgi apparatus</keyword>
<evidence type="ECO:0000256" key="4">
    <source>
        <dbReference type="ARBA" id="ARBA00022448"/>
    </source>
</evidence>
<proteinExistence type="inferred from homology"/>
<reference evidence="14" key="1">
    <citation type="submission" date="2022-07" db="EMBL/GenBank/DDBJ databases">
        <title>Phylogenomic reconstructions and comparative analyses of Kickxellomycotina fungi.</title>
        <authorList>
            <person name="Reynolds N.K."/>
            <person name="Stajich J.E."/>
            <person name="Barry K."/>
            <person name="Grigoriev I.V."/>
            <person name="Crous P."/>
            <person name="Smith M.E."/>
        </authorList>
    </citation>
    <scope>NUCLEOTIDE SEQUENCE</scope>
    <source>
        <strain evidence="14">RSA 1196</strain>
    </source>
</reference>
<dbReference type="Pfam" id="PF08172">
    <property type="entry name" value="CASP_C"/>
    <property type="match status" value="1"/>
</dbReference>
<evidence type="ECO:0000313" key="14">
    <source>
        <dbReference type="EMBL" id="KAJ1954093.1"/>
    </source>
</evidence>
<dbReference type="GO" id="GO:0006891">
    <property type="term" value="P:intra-Golgi vesicle-mediated transport"/>
    <property type="evidence" value="ECO:0007669"/>
    <property type="project" value="InterPro"/>
</dbReference>
<dbReference type="OrthoDB" id="10257567at2759"/>
<dbReference type="AlphaFoldDB" id="A0A9W8E0M7"/>
<feature type="domain" description="Cux N-terminal" evidence="13">
    <location>
        <begin position="2"/>
        <end position="114"/>
    </location>
</feature>
<keyword evidence="15" id="KW-1185">Reference proteome</keyword>
<evidence type="ECO:0000256" key="8">
    <source>
        <dbReference type="ARBA" id="ARBA00023054"/>
    </source>
</evidence>
<feature type="coiled-coil region" evidence="10">
    <location>
        <begin position="121"/>
        <end position="194"/>
    </location>
</feature>
<comment type="caution">
    <text evidence="14">The sequence shown here is derived from an EMBL/GenBank/DDBJ whole genome shotgun (WGS) entry which is preliminary data.</text>
</comment>
<dbReference type="PANTHER" id="PTHR14043:SF2">
    <property type="entry name" value="HOMEOBOX PROTEIN CUT"/>
    <property type="match status" value="1"/>
</dbReference>
<dbReference type="PANTHER" id="PTHR14043">
    <property type="entry name" value="CCAAT DISPLACEMENT PROTEIN-RELATED"/>
    <property type="match status" value="1"/>
</dbReference>
<comment type="similarity">
    <text evidence="2">Belongs to the CASP family.</text>
</comment>
<keyword evidence="4" id="KW-0813">Transport</keyword>
<protein>
    <recommendedName>
        <fullName evidence="3">Protein CASP</fullName>
    </recommendedName>
</protein>
<feature type="coiled-coil region" evidence="10">
    <location>
        <begin position="514"/>
        <end position="555"/>
    </location>
</feature>
<evidence type="ECO:0000256" key="10">
    <source>
        <dbReference type="SAM" id="Coils"/>
    </source>
</evidence>
<feature type="domain" description="CASP C-terminal" evidence="12">
    <location>
        <begin position="416"/>
        <end position="573"/>
    </location>
</feature>
<evidence type="ECO:0000256" key="9">
    <source>
        <dbReference type="ARBA" id="ARBA00023136"/>
    </source>
</evidence>
<keyword evidence="5" id="KW-0812">Transmembrane</keyword>
<comment type="subcellular location">
    <subcellularLocation>
        <location evidence="1">Golgi apparatus membrane</location>
        <topology evidence="1">Single-pass type IV membrane protein</topology>
    </subcellularLocation>
</comment>
<dbReference type="InterPro" id="IPR057476">
    <property type="entry name" value="Cux_N"/>
</dbReference>
<evidence type="ECO:0000256" key="7">
    <source>
        <dbReference type="ARBA" id="ARBA00023034"/>
    </source>
</evidence>
<gene>
    <name evidence="14" type="ORF">IWQ62_005842</name>
</gene>
<organism evidence="14 15">
    <name type="scientific">Dispira parvispora</name>
    <dbReference type="NCBI Taxonomy" id="1520584"/>
    <lineage>
        <taxon>Eukaryota</taxon>
        <taxon>Fungi</taxon>
        <taxon>Fungi incertae sedis</taxon>
        <taxon>Zoopagomycota</taxon>
        <taxon>Kickxellomycotina</taxon>
        <taxon>Dimargaritomycetes</taxon>
        <taxon>Dimargaritales</taxon>
        <taxon>Dimargaritaceae</taxon>
        <taxon>Dispira</taxon>
    </lineage>
</organism>
<evidence type="ECO:0000256" key="6">
    <source>
        <dbReference type="ARBA" id="ARBA00022989"/>
    </source>
</evidence>
<keyword evidence="9" id="KW-0472">Membrane</keyword>
<feature type="coiled-coil region" evidence="10">
    <location>
        <begin position="305"/>
        <end position="339"/>
    </location>
</feature>
<feature type="region of interest" description="Disordered" evidence="11">
    <location>
        <begin position="446"/>
        <end position="491"/>
    </location>
</feature>
<evidence type="ECO:0000256" key="11">
    <source>
        <dbReference type="SAM" id="MobiDB-lite"/>
    </source>
</evidence>
<evidence type="ECO:0000259" key="13">
    <source>
        <dbReference type="Pfam" id="PF25398"/>
    </source>
</evidence>
<keyword evidence="6" id="KW-1133">Transmembrane helix</keyword>
<keyword evidence="8 10" id="KW-0175">Coiled coil</keyword>
<dbReference type="InterPro" id="IPR012955">
    <property type="entry name" value="CASP_C"/>
</dbReference>
<dbReference type="Proteomes" id="UP001150925">
    <property type="component" value="Unassembled WGS sequence"/>
</dbReference>
<feature type="coiled-coil region" evidence="10">
    <location>
        <begin position="390"/>
        <end position="445"/>
    </location>
</feature>
<dbReference type="GO" id="GO:0000139">
    <property type="term" value="C:Golgi membrane"/>
    <property type="evidence" value="ECO:0007669"/>
    <property type="project" value="UniProtKB-SubCell"/>
</dbReference>
<sequence length="576" mass="65838">MASAFNVQSVVQAWKDVGLDILQGQLDRQSLDIVDSQKRTLQSRKRLAEQTKEFRKLPDDRKMADFRGLLKAYQHEIDQLTSHLKASEQAYLEVYRKVGQVADPVPYFEQLLAENERLGQIELLESENKLLRKELSDTVRDLSKYKSQESQMTKAKARVEQLEHQMDQMVKERVQEKERQIQQETDEVIQHLRDREMSLQKQLTHANQMLAQVQDSQNAIQAQALAHQENKDQDVIARLAEVDILQSELDRANHRIARLQSTQETLQRNLAEQETHEASPSGEQAAETIELQQNVVHLNQETLRLREALATREQAVAKIPQLENQLQVKDDEIHRLQERLGTYRDYSELKRELQVLKAVEFSLGSWETGTSGTEDLSVDDSLERLLLETNKRLQSDLTTCKNQLSQSRKQYDETMTKLRTANRHLEEKETLVRMLEEDLTQVQAASWDQGSTPGGAGETSIHSPGEFTTKKSAGGPLASTSPLARAASPALGRTPSGISLVAAGQDSNSHHSLTQILTGQRNRLKQRVNELESEIEQYKHELGDLKTQLSTLRQDNVKLYEKIRYMEAYQHDPGQF</sequence>
<evidence type="ECO:0000259" key="12">
    <source>
        <dbReference type="Pfam" id="PF08172"/>
    </source>
</evidence>
<accession>A0A9W8E0M7</accession>
<evidence type="ECO:0000256" key="1">
    <source>
        <dbReference type="ARBA" id="ARBA00004409"/>
    </source>
</evidence>
<evidence type="ECO:0000256" key="2">
    <source>
        <dbReference type="ARBA" id="ARBA00006415"/>
    </source>
</evidence>